<name>E6QHX2_9ZZZZ</name>
<accession>E6QHX2</accession>
<proteinExistence type="predicted"/>
<reference evidence="1" key="1">
    <citation type="submission" date="2009-10" db="EMBL/GenBank/DDBJ databases">
        <title>Diversity of trophic interactions inside an arsenic-rich microbial ecosystem.</title>
        <authorList>
            <person name="Bertin P.N."/>
            <person name="Heinrich-Salmeron A."/>
            <person name="Pelletier E."/>
            <person name="Goulhen-Chollet F."/>
            <person name="Arsene-Ploetze F."/>
            <person name="Gallien S."/>
            <person name="Calteau A."/>
            <person name="Vallenet D."/>
            <person name="Casiot C."/>
            <person name="Chane-Woon-Ming B."/>
            <person name="Giloteaux L."/>
            <person name="Barakat M."/>
            <person name="Bonnefoy V."/>
            <person name="Bruneel O."/>
            <person name="Chandler M."/>
            <person name="Cleiss J."/>
            <person name="Duran R."/>
            <person name="Elbaz-Poulichet F."/>
            <person name="Fonknechten N."/>
            <person name="Lauga B."/>
            <person name="Mornico D."/>
            <person name="Ortet P."/>
            <person name="Schaeffer C."/>
            <person name="Siguier P."/>
            <person name="Alexander Thil Smith A."/>
            <person name="Van Dorsselaer A."/>
            <person name="Weissenbach J."/>
            <person name="Medigue C."/>
            <person name="Le Paslier D."/>
        </authorList>
    </citation>
    <scope>NUCLEOTIDE SEQUENCE</scope>
</reference>
<organism evidence="1">
    <name type="scientific">mine drainage metagenome</name>
    <dbReference type="NCBI Taxonomy" id="410659"/>
    <lineage>
        <taxon>unclassified sequences</taxon>
        <taxon>metagenomes</taxon>
        <taxon>ecological metagenomes</taxon>
    </lineage>
</organism>
<dbReference type="EMBL" id="CABQ01000025">
    <property type="protein sequence ID" value="CBI06836.1"/>
    <property type="molecule type" value="Genomic_DNA"/>
</dbReference>
<gene>
    <name evidence="1" type="ORF">CARN6_0111</name>
</gene>
<dbReference type="AlphaFoldDB" id="E6QHX2"/>
<evidence type="ECO:0000313" key="1">
    <source>
        <dbReference type="EMBL" id="CBI06836.1"/>
    </source>
</evidence>
<comment type="caution">
    <text evidence="1">The sequence shown here is derived from an EMBL/GenBank/DDBJ whole genome shotgun (WGS) entry which is preliminary data.</text>
</comment>
<protein>
    <submittedName>
        <fullName evidence="1">Uncharacterized protein</fullName>
    </submittedName>
</protein>
<sequence length="303" mass="34023">MRTQKMPPSFVRVVCICGLLLLSRPIRSQSAQSAPAPVTPTVTAAPIPDVRTLMQQVVDHQHALEKIRENYTYRSLTTTEDVDGHGKVTRTETEETEVFYVNGHAIERTVKKNGQPLNDHDQQKEQARITKLVEKASKTPPNQPLQGPNQTISISHLLDILQVSNPRREMFRGRGTIVFDFAGRHDAKTHGMAEDASKKIAGTIWVDEQDREVARMEMHFTDNFHIGGGLLANIAKGSTFNFDQALVNGEIWLPTGAEGTIDARVLLLKGFHQHFTERDWDYKRFHVDAEQEKSVAVKPDGKS</sequence>